<dbReference type="InterPro" id="IPR029787">
    <property type="entry name" value="Nucleotide_cyclase"/>
</dbReference>
<dbReference type="EMBL" id="LAZR01037380">
    <property type="protein sequence ID" value="KKL22362.1"/>
    <property type="molecule type" value="Genomic_DNA"/>
</dbReference>
<dbReference type="AlphaFoldDB" id="A0A0F9C7T6"/>
<dbReference type="GO" id="GO:0035556">
    <property type="term" value="P:intracellular signal transduction"/>
    <property type="evidence" value="ECO:0007669"/>
    <property type="project" value="InterPro"/>
</dbReference>
<feature type="domain" description="Guanylate cyclase" evidence="1">
    <location>
        <begin position="25"/>
        <end position="85"/>
    </location>
</feature>
<evidence type="ECO:0000313" key="2">
    <source>
        <dbReference type="EMBL" id="KKL22362.1"/>
    </source>
</evidence>
<dbReference type="PANTHER" id="PTHR47455">
    <property type="entry name" value="ADENYLYL CYCLASE BETA"/>
    <property type="match status" value="1"/>
</dbReference>
<dbReference type="PROSITE" id="PS50125">
    <property type="entry name" value="GUANYLATE_CYCLASE_2"/>
    <property type="match status" value="1"/>
</dbReference>
<reference evidence="2" key="1">
    <citation type="journal article" date="2015" name="Nature">
        <title>Complex archaea that bridge the gap between prokaryotes and eukaryotes.</title>
        <authorList>
            <person name="Spang A."/>
            <person name="Saw J.H."/>
            <person name="Jorgensen S.L."/>
            <person name="Zaremba-Niedzwiedzka K."/>
            <person name="Martijn J."/>
            <person name="Lind A.E."/>
            <person name="van Eijk R."/>
            <person name="Schleper C."/>
            <person name="Guy L."/>
            <person name="Ettema T.J."/>
        </authorList>
    </citation>
    <scope>NUCLEOTIDE SEQUENCE</scope>
</reference>
<organism evidence="2">
    <name type="scientific">marine sediment metagenome</name>
    <dbReference type="NCBI Taxonomy" id="412755"/>
    <lineage>
        <taxon>unclassified sequences</taxon>
        <taxon>metagenomes</taxon>
        <taxon>ecological metagenomes</taxon>
    </lineage>
</organism>
<gene>
    <name evidence="2" type="ORF">LCGC14_2436180</name>
</gene>
<dbReference type="GO" id="GO:0009190">
    <property type="term" value="P:cyclic nucleotide biosynthetic process"/>
    <property type="evidence" value="ECO:0007669"/>
    <property type="project" value="InterPro"/>
</dbReference>
<sequence>MNNLIPYFIHEKLQKGESSGSMDATALFLDISGFTRLTESLMQHGKEGAEILSNIINRIFTLPIQTIYSNGGFITTFAGDAFTAIFPGNGYKALIASLAIKRIFSDFGET</sequence>
<dbReference type="Gene3D" id="3.30.70.1230">
    <property type="entry name" value="Nucleotide cyclase"/>
    <property type="match status" value="1"/>
</dbReference>
<dbReference type="PANTHER" id="PTHR47455:SF1">
    <property type="entry name" value="GUANYLATE CYCLASE DOMAIN-CONTAINING PROTEIN"/>
    <property type="match status" value="1"/>
</dbReference>
<feature type="non-terminal residue" evidence="2">
    <location>
        <position position="110"/>
    </location>
</feature>
<dbReference type="SUPFAM" id="SSF55073">
    <property type="entry name" value="Nucleotide cyclase"/>
    <property type="match status" value="1"/>
</dbReference>
<accession>A0A0F9C7T6</accession>
<evidence type="ECO:0000259" key="1">
    <source>
        <dbReference type="PROSITE" id="PS50125"/>
    </source>
</evidence>
<protein>
    <recommendedName>
        <fullName evidence="1">Guanylate cyclase domain-containing protein</fullName>
    </recommendedName>
</protein>
<comment type="caution">
    <text evidence="2">The sequence shown here is derived from an EMBL/GenBank/DDBJ whole genome shotgun (WGS) entry which is preliminary data.</text>
</comment>
<name>A0A0F9C7T6_9ZZZZ</name>
<proteinExistence type="predicted"/>
<dbReference type="InterPro" id="IPR001054">
    <property type="entry name" value="A/G_cyclase"/>
</dbReference>